<dbReference type="Pfam" id="PF09481">
    <property type="entry name" value="CRISPR_Cse1"/>
    <property type="match status" value="1"/>
</dbReference>
<dbReference type="GeneID" id="93867481"/>
<evidence type="ECO:0000313" key="6">
    <source>
        <dbReference type="Proteomes" id="UP000053099"/>
    </source>
</evidence>
<dbReference type="AlphaFoldDB" id="A0A0N0IR62"/>
<comment type="caution">
    <text evidence="1">The sequence shown here is derived from an EMBL/GenBank/DDBJ whole genome shotgun (WGS) entry which is preliminary data.</text>
</comment>
<dbReference type="EMBL" id="PELY01000244">
    <property type="protein sequence ID" value="RTH25226.1"/>
    <property type="molecule type" value="Genomic_DNA"/>
</dbReference>
<evidence type="ECO:0000313" key="4">
    <source>
        <dbReference type="EMBL" id="RTH38079.1"/>
    </source>
</evidence>
<evidence type="ECO:0000313" key="3">
    <source>
        <dbReference type="EMBL" id="RTH25226.1"/>
    </source>
</evidence>
<dbReference type="RefSeq" id="WP_015717147.1">
    <property type="nucleotide sequence ID" value="NZ_DAHVNI010000016.1"/>
</dbReference>
<dbReference type="EMBL" id="PELP01000266">
    <property type="protein sequence ID" value="RTH03172.1"/>
    <property type="molecule type" value="Genomic_DNA"/>
</dbReference>
<dbReference type="Gene3D" id="1.10.132.100">
    <property type="match status" value="1"/>
</dbReference>
<dbReference type="Proteomes" id="UP000287306">
    <property type="component" value="Unassembled WGS sequence"/>
</dbReference>
<dbReference type="EMBL" id="LJJR01000008">
    <property type="protein sequence ID" value="KPD32376.1"/>
    <property type="molecule type" value="Genomic_DNA"/>
</dbReference>
<dbReference type="EMBL" id="PEMH01000110">
    <property type="protein sequence ID" value="RTI01315.1"/>
    <property type="molecule type" value="Genomic_DNA"/>
</dbReference>
<evidence type="ECO:0000313" key="5">
    <source>
        <dbReference type="EMBL" id="RTI01315.1"/>
    </source>
</evidence>
<dbReference type="CDD" id="cd09729">
    <property type="entry name" value="Cse1_I-E"/>
    <property type="match status" value="1"/>
</dbReference>
<dbReference type="NCBIfam" id="TIGR02547">
    <property type="entry name" value="casA_cse1"/>
    <property type="match status" value="1"/>
</dbReference>
<proteinExistence type="predicted"/>
<dbReference type="PATRIC" id="fig|37636.3.peg.2644"/>
<evidence type="ECO:0000313" key="2">
    <source>
        <dbReference type="EMBL" id="RTH03172.1"/>
    </source>
</evidence>
<evidence type="ECO:0000313" key="1">
    <source>
        <dbReference type="EMBL" id="KPD32376.1"/>
    </source>
</evidence>
<organism evidence="1 6">
    <name type="scientific">Thermus scotoductus</name>
    <dbReference type="NCBI Taxonomy" id="37636"/>
    <lineage>
        <taxon>Bacteria</taxon>
        <taxon>Thermotogati</taxon>
        <taxon>Deinococcota</taxon>
        <taxon>Deinococci</taxon>
        <taxon>Thermales</taxon>
        <taxon>Thermaceae</taxon>
        <taxon>Thermus</taxon>
    </lineage>
</organism>
<name>A0A0N0IR62_THESC</name>
<reference evidence="1 6" key="1">
    <citation type="submission" date="2015-09" db="EMBL/GenBank/DDBJ databases">
        <title>Draft genome sequence of Thermus scotoductus strain K1 isolated from a geothermal spring in Nagorno-Karabakh, Armenia.</title>
        <authorList>
            <person name="Saghatelyan A."/>
            <person name="Poghosyan L."/>
            <person name="Panosyan H."/>
            <person name="Birkeland N.-K."/>
        </authorList>
    </citation>
    <scope>NUCLEOTIDE SEQUENCE [LARGE SCALE GENOMIC DNA]</scope>
    <source>
        <strain evidence="1 6">K1</strain>
    </source>
</reference>
<dbReference type="Proteomes" id="UP000288051">
    <property type="component" value="Unassembled WGS sequence"/>
</dbReference>
<gene>
    <name evidence="2" type="primary">casA</name>
    <name evidence="1" type="ORF">AN926_04450</name>
    <name evidence="5" type="ORF">CSW29_04400</name>
    <name evidence="4" type="ORF">CSW37_05270</name>
    <name evidence="3" type="ORF">CSW38_08060</name>
    <name evidence="2" type="ORF">CSW47_09230</name>
</gene>
<dbReference type="EMBL" id="PELZ01000133">
    <property type="protein sequence ID" value="RTH38079.1"/>
    <property type="molecule type" value="Genomic_DNA"/>
</dbReference>
<evidence type="ECO:0000313" key="10">
    <source>
        <dbReference type="Proteomes" id="UP000288347"/>
    </source>
</evidence>
<dbReference type="InterPro" id="IPR013381">
    <property type="entry name" value="CRISPR-assoc_prot_Cse1"/>
</dbReference>
<protein>
    <submittedName>
        <fullName evidence="1 2">CRISPR-associated protein Cse1</fullName>
    </submittedName>
</protein>
<dbReference type="Proteomes" id="UP000286734">
    <property type="component" value="Unassembled WGS sequence"/>
</dbReference>
<sequence>MSKFNLLLEPWIPVLRNDKVEEVGVREALVNAHTITRIETPFPLEEAALHRLLLAVLYRALPPVKGKYDALDLLDRGEFDRGSLEGYLDKYWDRFYLFHDTAPFLQIPDLPQEDLLPWSKLLPQLANGNNPTLFDHTVDENPPLASYAEAARALVVHQSFAPGGLLRRLGVTSAKDAPLARPAAFLVMGANLFETLVLNLVPQGDPGMPVWEREPLRVKDVEKHATKWSLSGVSLVYVWPSRGVRLVDEGQGVRWMDYGPGVEPQEVAWRDPMVAYRQDKKGSILPLRLSMEKSFWRDFGAMLPAAGGTWPAVLVHAGELEEEGVSFTLRVLGQVSDQAKILDIRREVYPIPKDLLTPKGEGLLDRGLKVAEEVARGLKQVAWRVAQGVLGNRDASELQNFANSLPLLSLYWAQLDLDFPDFLGRLPEQGALDLWRERIQKAARGAWEETRRFVGTEARHLKALAEAERAFRGLLAGMKEEVKG</sequence>
<evidence type="ECO:0000313" key="7">
    <source>
        <dbReference type="Proteomes" id="UP000286734"/>
    </source>
</evidence>
<evidence type="ECO:0000313" key="9">
    <source>
        <dbReference type="Proteomes" id="UP000288051"/>
    </source>
</evidence>
<dbReference type="Proteomes" id="UP000288347">
    <property type="component" value="Unassembled WGS sequence"/>
</dbReference>
<accession>A0A0N0IR62</accession>
<dbReference type="Proteomes" id="UP000053099">
    <property type="component" value="Unassembled WGS sequence"/>
</dbReference>
<evidence type="ECO:0000313" key="8">
    <source>
        <dbReference type="Proteomes" id="UP000287306"/>
    </source>
</evidence>
<reference evidence="7 8" key="2">
    <citation type="journal article" date="2019" name="Extremophiles">
        <title>Biogeography of thermophiles and predominance of Thermus scotoductus in domestic water heaters.</title>
        <authorList>
            <person name="Wilpiszeski R.L."/>
            <person name="Zhang Z."/>
            <person name="House C.H."/>
        </authorList>
    </citation>
    <scope>NUCLEOTIDE SEQUENCE [LARGE SCALE GENOMIC DNA]</scope>
    <source>
        <strain evidence="5 10">16_S16</strain>
        <strain evidence="4 9">24_S24</strain>
        <strain evidence="3 8">25_S25</strain>
        <strain evidence="2 7">34_S34</strain>
    </source>
</reference>